<dbReference type="Pfam" id="PF22468">
    <property type="entry name" value="ACT_9"/>
    <property type="match status" value="1"/>
</dbReference>
<dbReference type="InterPro" id="IPR018042">
    <property type="entry name" value="Aspartate_kinase_CS"/>
</dbReference>
<evidence type="ECO:0000313" key="18">
    <source>
        <dbReference type="Proteomes" id="UP000414364"/>
    </source>
</evidence>
<dbReference type="GO" id="GO:0005524">
    <property type="term" value="F:ATP binding"/>
    <property type="evidence" value="ECO:0007669"/>
    <property type="project" value="UniProtKB-KW"/>
</dbReference>
<dbReference type="InterPro" id="IPR054352">
    <property type="entry name" value="ACT_Aspartokinase"/>
</dbReference>
<evidence type="ECO:0000256" key="4">
    <source>
        <dbReference type="ARBA" id="ARBA00022679"/>
    </source>
</evidence>
<feature type="domain" description="Aspartate/glutamate/uridylate kinase" evidence="13">
    <location>
        <begin position="2"/>
        <end position="260"/>
    </location>
</feature>
<dbReference type="GO" id="GO:0005829">
    <property type="term" value="C:cytosol"/>
    <property type="evidence" value="ECO:0007669"/>
    <property type="project" value="TreeGrafter"/>
</dbReference>
<dbReference type="UniPathway" id="UPA00034">
    <property type="reaction ID" value="UER00015"/>
</dbReference>
<dbReference type="InterPro" id="IPR001341">
    <property type="entry name" value="Asp_kinase"/>
</dbReference>
<comment type="catalytic activity">
    <reaction evidence="9 11">
        <text>L-aspartate + ATP = 4-phospho-L-aspartate + ADP</text>
        <dbReference type="Rhea" id="RHEA:23776"/>
        <dbReference type="ChEBI" id="CHEBI:29991"/>
        <dbReference type="ChEBI" id="CHEBI:30616"/>
        <dbReference type="ChEBI" id="CHEBI:57535"/>
        <dbReference type="ChEBI" id="CHEBI:456216"/>
        <dbReference type="EC" id="2.7.2.4"/>
    </reaction>
</comment>
<comment type="function">
    <text evidence="1">Catalyzes the phosphorylation of the beta-carboxyl group of aspartic acid with ATP to yield 4-phospho-L-aspartate, which is involved in the branched biosynthetic pathway leading to the biosynthesis of amino acids threonine, isoleucine and methionine.</text>
</comment>
<dbReference type="GO" id="GO:0019877">
    <property type="term" value="P:diaminopimelate biosynthetic process"/>
    <property type="evidence" value="ECO:0007669"/>
    <property type="project" value="UniProtKB-KW"/>
</dbReference>
<dbReference type="InterPro" id="IPR005260">
    <property type="entry name" value="Asp_kin_monofn"/>
</dbReference>
<evidence type="ECO:0000259" key="14">
    <source>
        <dbReference type="Pfam" id="PF22468"/>
    </source>
</evidence>
<evidence type="ECO:0000256" key="11">
    <source>
        <dbReference type="RuleBase" id="RU003448"/>
    </source>
</evidence>
<evidence type="ECO:0000256" key="8">
    <source>
        <dbReference type="ARBA" id="ARBA00022915"/>
    </source>
</evidence>
<keyword evidence="17" id="KW-1185">Reference proteome</keyword>
<evidence type="ECO:0000313" key="17">
    <source>
        <dbReference type="Proteomes" id="UP000371423"/>
    </source>
</evidence>
<evidence type="ECO:0000256" key="10">
    <source>
        <dbReference type="PIRSR" id="PIRSR000726-1"/>
    </source>
</evidence>
<feature type="domain" description="Aspartokinase ACT" evidence="14">
    <location>
        <begin position="378"/>
        <end position="431"/>
    </location>
</feature>
<dbReference type="EMBL" id="VDFO01000007">
    <property type="protein sequence ID" value="MQS96821.1"/>
    <property type="molecule type" value="Genomic_DNA"/>
</dbReference>
<sequence>MKVAKFGGSSVANAQQFKKVKEIVLADKKREVIVVSAVGKSSNEPIKVTDMLLDLEKARNSDQATSFLFKKISDRLLQIRDDLKIDLRLENDLLEIKQNLVVCSHDYLISRGEYLTAKLLAKYLGYQFIDASSILIFDGADLDYQASKKALMKVRQKFKNIVVPGFYGSKKDNAIHLMPRGGSDISGAILASLLNAELYENWTDVSGILMADPNIVNHSKRIDFLSYEELQELSYMGFGIFQEEAILPVREKQIPTKILNTNHPEEGGTLVGDFLNRNIENKLITGIAGKKNYTVITIKKYQLNQHIEVLQQVLAVLQKYQIVANYVPSGNDSFIFLCQQNPSNTNLDVAIHDLKVNKTLDEVKVVQDIALVVAVSWQLSKRPSLAGKILEFLDNSRINVKMVIQEGSNMKVVFGVNNGDYEKTIAKIYQEASFYKMKVSA</sequence>
<dbReference type="AlphaFoldDB" id="A0A5P0ZUY1"/>
<proteinExistence type="inferred from homology"/>
<comment type="similarity">
    <text evidence="3 11">Belongs to the aspartokinase family.</text>
</comment>
<dbReference type="OrthoDB" id="9799110at2"/>
<evidence type="ECO:0000313" key="16">
    <source>
        <dbReference type="EMBL" id="MQS96821.1"/>
    </source>
</evidence>
<dbReference type="PROSITE" id="PS00324">
    <property type="entry name" value="ASPARTOKINASE"/>
    <property type="match status" value="1"/>
</dbReference>
<dbReference type="Proteomes" id="UP000371423">
    <property type="component" value="Unassembled WGS sequence"/>
</dbReference>
<keyword evidence="4 11" id="KW-0808">Transferase</keyword>
<feature type="binding site" evidence="10">
    <location>
        <position position="49"/>
    </location>
    <ligand>
        <name>substrate</name>
    </ligand>
</feature>
<dbReference type="GO" id="GO:0004072">
    <property type="term" value="F:aspartate kinase activity"/>
    <property type="evidence" value="ECO:0007669"/>
    <property type="project" value="UniProtKB-EC"/>
</dbReference>
<dbReference type="GO" id="GO:0009090">
    <property type="term" value="P:homoserine biosynthetic process"/>
    <property type="evidence" value="ECO:0007669"/>
    <property type="project" value="TreeGrafter"/>
</dbReference>
<comment type="pathway">
    <text evidence="12">Amino-acid biosynthesis; L-methionine biosynthesis via de novo pathway; L-homoserine from L-aspartate: step 1/3.</text>
</comment>
<evidence type="ECO:0000256" key="7">
    <source>
        <dbReference type="ARBA" id="ARBA00022840"/>
    </source>
</evidence>
<keyword evidence="7 10" id="KW-0067">ATP-binding</keyword>
<dbReference type="Gene3D" id="3.40.1160.10">
    <property type="entry name" value="Acetylglutamate kinase-like"/>
    <property type="match status" value="1"/>
</dbReference>
<evidence type="ECO:0000256" key="12">
    <source>
        <dbReference type="RuleBase" id="RU004249"/>
    </source>
</evidence>
<evidence type="ECO:0000313" key="15">
    <source>
        <dbReference type="EMBL" id="MQS76420.1"/>
    </source>
</evidence>
<dbReference type="InterPro" id="IPR001048">
    <property type="entry name" value="Asp/Glu/Uridylate_kinase"/>
</dbReference>
<dbReference type="GO" id="GO:0009088">
    <property type="term" value="P:threonine biosynthetic process"/>
    <property type="evidence" value="ECO:0007669"/>
    <property type="project" value="UniProtKB-UniPathway"/>
</dbReference>
<dbReference type="PIRSF" id="PIRSF000726">
    <property type="entry name" value="Asp_kin"/>
    <property type="match status" value="1"/>
</dbReference>
<evidence type="ECO:0000256" key="2">
    <source>
        <dbReference type="ARBA" id="ARBA00004766"/>
    </source>
</evidence>
<evidence type="ECO:0000256" key="6">
    <source>
        <dbReference type="ARBA" id="ARBA00022777"/>
    </source>
</evidence>
<accession>A0A5P0ZUY1</accession>
<comment type="pathway">
    <text evidence="12">Amino-acid biosynthesis; L-threonine biosynthesis; L-threonine from L-aspartate: step 1/5.</text>
</comment>
<dbReference type="PANTHER" id="PTHR21499:SF67">
    <property type="entry name" value="ASPARTOKINASE 3"/>
    <property type="match status" value="1"/>
</dbReference>
<feature type="binding site" evidence="10">
    <location>
        <begin position="5"/>
        <end position="8"/>
    </location>
    <ligand>
        <name>ATP</name>
        <dbReference type="ChEBI" id="CHEBI:30616"/>
    </ligand>
</feature>
<evidence type="ECO:0000259" key="13">
    <source>
        <dbReference type="Pfam" id="PF00696"/>
    </source>
</evidence>
<dbReference type="PANTHER" id="PTHR21499">
    <property type="entry name" value="ASPARTATE KINASE"/>
    <property type="match status" value="1"/>
</dbReference>
<dbReference type="UniPathway" id="UPA00050">
    <property type="reaction ID" value="UER00461"/>
</dbReference>
<keyword evidence="6 11" id="KW-0418">Kinase</keyword>
<evidence type="ECO:0000256" key="5">
    <source>
        <dbReference type="ARBA" id="ARBA00022741"/>
    </source>
</evidence>
<protein>
    <recommendedName>
        <fullName evidence="11">Aspartokinase</fullName>
        <ecNumber evidence="11">2.7.2.4</ecNumber>
    </recommendedName>
</protein>
<dbReference type="RefSeq" id="WP_153385808.1">
    <property type="nucleotide sequence ID" value="NZ_VDFO01000007.1"/>
</dbReference>
<dbReference type="CDD" id="cd04890">
    <property type="entry name" value="ACT_AK-like_1"/>
    <property type="match status" value="1"/>
</dbReference>
<dbReference type="EC" id="2.7.2.4" evidence="11"/>
<keyword evidence="5 10" id="KW-0547">Nucleotide-binding</keyword>
<gene>
    <name evidence="16" type="ORF">FHL05_02815</name>
    <name evidence="15" type="ORF">FHL06_08520</name>
</gene>
<dbReference type="Proteomes" id="UP000414364">
    <property type="component" value="Unassembled WGS sequence"/>
</dbReference>
<organism evidence="16 17">
    <name type="scientific">Companilactobacillus halodurans</name>
    <dbReference type="NCBI Taxonomy" id="2584183"/>
    <lineage>
        <taxon>Bacteria</taxon>
        <taxon>Bacillati</taxon>
        <taxon>Bacillota</taxon>
        <taxon>Bacilli</taxon>
        <taxon>Lactobacillales</taxon>
        <taxon>Lactobacillaceae</taxon>
        <taxon>Companilactobacillus</taxon>
    </lineage>
</organism>
<dbReference type="InterPro" id="IPR045865">
    <property type="entry name" value="ACT-like_dom_sf"/>
</dbReference>
<reference evidence="17 18" key="1">
    <citation type="journal article" date="2019" name="Syst. Appl. Microbiol.">
        <title>Polyphasic characterization of two novel Lactobacillus spp. isolated from blown salami packages: Description of Lactobacillus halodurans sp. nov. and Lactobacillus salsicarnum sp. nov.</title>
        <authorList>
            <person name="Schuster J.A."/>
            <person name="Klingl A."/>
            <person name="Vogel R.F."/>
            <person name="Ehrmann M.A."/>
        </authorList>
    </citation>
    <scope>NUCLEOTIDE SEQUENCE [LARGE SCALE GENOMIC DNA]</scope>
    <source>
        <strain evidence="16 17">TMW 1.1920</strain>
        <strain evidence="15 18">TMW 1.2172</strain>
    </source>
</reference>
<keyword evidence="12" id="KW-0028">Amino-acid biosynthesis</keyword>
<dbReference type="SUPFAM" id="SSF53633">
    <property type="entry name" value="Carbamate kinase-like"/>
    <property type="match status" value="1"/>
</dbReference>
<dbReference type="UniPathway" id="UPA00051">
    <property type="reaction ID" value="UER00462"/>
</dbReference>
<dbReference type="GO" id="GO:0009089">
    <property type="term" value="P:lysine biosynthetic process via diaminopimelate"/>
    <property type="evidence" value="ECO:0007669"/>
    <property type="project" value="UniProtKB-UniPathway"/>
</dbReference>
<dbReference type="SUPFAM" id="SSF55021">
    <property type="entry name" value="ACT-like"/>
    <property type="match status" value="2"/>
</dbReference>
<feature type="binding site" evidence="10">
    <location>
        <position position="113"/>
    </location>
    <ligand>
        <name>substrate</name>
    </ligand>
</feature>
<comment type="caution">
    <text evidence="16">The sequence shown here is derived from an EMBL/GenBank/DDBJ whole genome shotgun (WGS) entry which is preliminary data.</text>
</comment>
<dbReference type="NCBIfam" id="TIGR00657">
    <property type="entry name" value="asp_kinases"/>
    <property type="match status" value="1"/>
</dbReference>
<comment type="pathway">
    <text evidence="2 12">Amino-acid biosynthesis; L-lysine biosynthesis via DAP pathway; (S)-tetrahydrodipicolinate from L-aspartate: step 1/4.</text>
</comment>
<dbReference type="NCBIfam" id="NF006540">
    <property type="entry name" value="PRK09034.1"/>
    <property type="match status" value="1"/>
</dbReference>
<dbReference type="EMBL" id="VDFP01000016">
    <property type="protein sequence ID" value="MQS76420.1"/>
    <property type="molecule type" value="Genomic_DNA"/>
</dbReference>
<dbReference type="Gene3D" id="3.30.2130.10">
    <property type="entry name" value="VC0802-like"/>
    <property type="match status" value="1"/>
</dbReference>
<keyword evidence="8" id="KW-0220">Diaminopimelate biosynthesis</keyword>
<dbReference type="InterPro" id="IPR036393">
    <property type="entry name" value="AceGlu_kinase-like_sf"/>
</dbReference>
<feature type="binding site" evidence="10">
    <location>
        <begin position="203"/>
        <end position="204"/>
    </location>
    <ligand>
        <name>ATP</name>
        <dbReference type="ChEBI" id="CHEBI:30616"/>
    </ligand>
</feature>
<dbReference type="Pfam" id="PF00696">
    <property type="entry name" value="AA_kinase"/>
    <property type="match status" value="1"/>
</dbReference>
<name>A0A5P0ZUY1_9LACO</name>
<evidence type="ECO:0000256" key="3">
    <source>
        <dbReference type="ARBA" id="ARBA00010122"/>
    </source>
</evidence>
<evidence type="ECO:0000256" key="1">
    <source>
        <dbReference type="ARBA" id="ARBA00003121"/>
    </source>
</evidence>
<evidence type="ECO:0000256" key="9">
    <source>
        <dbReference type="ARBA" id="ARBA00047872"/>
    </source>
</evidence>